<comment type="caution">
    <text evidence="2">The sequence shown here is derived from an EMBL/GenBank/DDBJ whole genome shotgun (WGS) entry which is preliminary data.</text>
</comment>
<feature type="transmembrane region" description="Helical" evidence="1">
    <location>
        <begin position="96"/>
        <end position="116"/>
    </location>
</feature>
<reference evidence="3" key="1">
    <citation type="journal article" date="2019" name="Int. J. Syst. Evol. Microbiol.">
        <title>The Global Catalogue of Microorganisms (GCM) 10K type strain sequencing project: providing services to taxonomists for standard genome sequencing and annotation.</title>
        <authorList>
            <consortium name="The Broad Institute Genomics Platform"/>
            <consortium name="The Broad Institute Genome Sequencing Center for Infectious Disease"/>
            <person name="Wu L."/>
            <person name="Ma J."/>
        </authorList>
    </citation>
    <scope>NUCLEOTIDE SEQUENCE [LARGE SCALE GENOMIC DNA]</scope>
    <source>
        <strain evidence="3">TISTR 1535</strain>
    </source>
</reference>
<feature type="transmembrane region" description="Helical" evidence="1">
    <location>
        <begin position="67"/>
        <end position="84"/>
    </location>
</feature>
<evidence type="ECO:0000313" key="2">
    <source>
        <dbReference type="EMBL" id="MFD2762374.1"/>
    </source>
</evidence>
<dbReference type="InterPro" id="IPR025441">
    <property type="entry name" value="DUF4181"/>
</dbReference>
<sequence>MIPTFMLLTICLAILNFSLSRWLFGERRKKISETDGEKHHRWIIFLCVFISLAIMGTVIGLDNHFAVMWLLVCTLIVIYGIQSFMEWKYLKGSKQFLIPLMLMAMSVIGVLAIFFISDLMKYTTFQEVVSDQLHEETEIRRISIRVNELNNAGMAETIKKRATINDDETIDRILQDFSEMELKKDDGFLEERKYYISIVTKNKKAEDYYKTEDLVVYVGNHYISISEGRASRYRIVSETDHLQTIESLVKSDKIDWSTPGTD</sequence>
<keyword evidence="1" id="KW-0812">Transmembrane</keyword>
<dbReference type="EMBL" id="JBHUNA010000041">
    <property type="protein sequence ID" value="MFD2762374.1"/>
    <property type="molecule type" value="Genomic_DNA"/>
</dbReference>
<evidence type="ECO:0000256" key="1">
    <source>
        <dbReference type="SAM" id="Phobius"/>
    </source>
</evidence>
<feature type="transmembrane region" description="Helical" evidence="1">
    <location>
        <begin position="43"/>
        <end position="61"/>
    </location>
</feature>
<protein>
    <submittedName>
        <fullName evidence="2">DUF4181 domain-containing protein</fullName>
    </submittedName>
</protein>
<dbReference type="RefSeq" id="WP_382395814.1">
    <property type="nucleotide sequence ID" value="NZ_JBHUNA010000041.1"/>
</dbReference>
<keyword evidence="3" id="KW-1185">Reference proteome</keyword>
<accession>A0ABW5V9M1</accession>
<dbReference type="Proteomes" id="UP001597502">
    <property type="component" value="Unassembled WGS sequence"/>
</dbReference>
<proteinExistence type="predicted"/>
<keyword evidence="1" id="KW-1133">Transmembrane helix</keyword>
<evidence type="ECO:0000313" key="3">
    <source>
        <dbReference type="Proteomes" id="UP001597502"/>
    </source>
</evidence>
<gene>
    <name evidence="2" type="ORF">ACFSUO_15555</name>
</gene>
<dbReference type="Pfam" id="PF13789">
    <property type="entry name" value="DUF4181"/>
    <property type="match status" value="1"/>
</dbReference>
<name>A0ABW5V9M1_9BACI</name>
<keyword evidence="1" id="KW-0472">Membrane</keyword>
<feature type="transmembrane region" description="Helical" evidence="1">
    <location>
        <begin position="6"/>
        <end position="23"/>
    </location>
</feature>
<organism evidence="2 3">
    <name type="scientific">Lentibacillus juripiscarius</name>
    <dbReference type="NCBI Taxonomy" id="257446"/>
    <lineage>
        <taxon>Bacteria</taxon>
        <taxon>Bacillati</taxon>
        <taxon>Bacillota</taxon>
        <taxon>Bacilli</taxon>
        <taxon>Bacillales</taxon>
        <taxon>Bacillaceae</taxon>
        <taxon>Lentibacillus</taxon>
    </lineage>
</organism>